<keyword evidence="9" id="KW-1185">Reference proteome</keyword>
<protein>
    <submittedName>
        <fullName evidence="8">MAP kinase-activated protein kinase 2</fullName>
    </submittedName>
</protein>
<reference evidence="8" key="1">
    <citation type="submission" date="2020-06" db="EMBL/GenBank/DDBJ databases">
        <authorList>
            <consortium name="Plant Systems Biology data submission"/>
        </authorList>
    </citation>
    <scope>NUCLEOTIDE SEQUENCE</scope>
    <source>
        <strain evidence="8">D6</strain>
    </source>
</reference>
<comment type="caution">
    <text evidence="8">The sequence shown here is derived from an EMBL/GenBank/DDBJ whole genome shotgun (WGS) entry which is preliminary data.</text>
</comment>
<evidence type="ECO:0000256" key="5">
    <source>
        <dbReference type="ARBA" id="ARBA00022840"/>
    </source>
</evidence>
<accession>A0A9N8DLU9</accession>
<name>A0A9N8DLU9_9STRA</name>
<dbReference type="InterPro" id="IPR000719">
    <property type="entry name" value="Prot_kinase_dom"/>
</dbReference>
<dbReference type="Proteomes" id="UP001153069">
    <property type="component" value="Unassembled WGS sequence"/>
</dbReference>
<evidence type="ECO:0000256" key="6">
    <source>
        <dbReference type="SAM" id="MobiDB-lite"/>
    </source>
</evidence>
<evidence type="ECO:0000313" key="8">
    <source>
        <dbReference type="EMBL" id="CAB9504636.1"/>
    </source>
</evidence>
<feature type="compositionally biased region" description="Low complexity" evidence="6">
    <location>
        <begin position="95"/>
        <end position="107"/>
    </location>
</feature>
<evidence type="ECO:0000259" key="7">
    <source>
        <dbReference type="PROSITE" id="PS50011"/>
    </source>
</evidence>
<keyword evidence="2" id="KW-0808">Transferase</keyword>
<keyword evidence="3" id="KW-0547">Nucleotide-binding</keyword>
<dbReference type="Pfam" id="PF00069">
    <property type="entry name" value="Pkinase"/>
    <property type="match status" value="1"/>
</dbReference>
<sequence length="398" mass="44624">MGANCSADDRRLDGNVDHGARSLGASSLVTLTEDPILLEMGFSSQVSRLYDVIEVLAEDEEVGSLFKVRVRNMLLQERFGSVSRNGKVIAPSPDNNNSNNNKNANSKGATKELSTRTAGSSSSDGLSHRTYLFKQILTNNPVVLLRWFQTIELWQRLEHPNLPRLVDVHEDEHPCGSSKLSNDKTFSSVSFVMEHCEGKPILERSRFYTESQARKILRQILDLIKYLHSRNIVHGDLQAKWFQFEQADPKQWKIQLTDFSMAHPVEPGTGAANTSFLRIMNDDFEVGMYSLAPEVLLSGRPHSPAGDMWSIGIILYQMLSGRQPFGDSAEAFIENMRVGSAPPTFEEPEWKRVSSSAKDLIQKLLNLEPNARLTAEQALKHGWFSSLYRGLSSISYHG</sequence>
<evidence type="ECO:0000256" key="1">
    <source>
        <dbReference type="ARBA" id="ARBA00022527"/>
    </source>
</evidence>
<keyword evidence="1" id="KW-0723">Serine/threonine-protein kinase</keyword>
<proteinExistence type="predicted"/>
<dbReference type="EMBL" id="CAICTM010000202">
    <property type="protein sequence ID" value="CAB9504636.1"/>
    <property type="molecule type" value="Genomic_DNA"/>
</dbReference>
<evidence type="ECO:0000256" key="4">
    <source>
        <dbReference type="ARBA" id="ARBA00022777"/>
    </source>
</evidence>
<dbReference type="PROSITE" id="PS50011">
    <property type="entry name" value="PROTEIN_KINASE_DOM"/>
    <property type="match status" value="1"/>
</dbReference>
<keyword evidence="5" id="KW-0067">ATP-binding</keyword>
<feature type="domain" description="Protein kinase" evidence="7">
    <location>
        <begin position="68"/>
        <end position="384"/>
    </location>
</feature>
<dbReference type="InterPro" id="IPR050205">
    <property type="entry name" value="CDPK_Ser/Thr_kinases"/>
</dbReference>
<dbReference type="OrthoDB" id="40902at2759"/>
<gene>
    <name evidence="8" type="ORF">SEMRO_203_G085700.1</name>
</gene>
<dbReference type="SUPFAM" id="SSF56112">
    <property type="entry name" value="Protein kinase-like (PK-like)"/>
    <property type="match status" value="1"/>
</dbReference>
<feature type="compositionally biased region" description="Polar residues" evidence="6">
    <location>
        <begin position="115"/>
        <end position="125"/>
    </location>
</feature>
<dbReference type="Gene3D" id="1.10.510.10">
    <property type="entry name" value="Transferase(Phosphotransferase) domain 1"/>
    <property type="match status" value="1"/>
</dbReference>
<organism evidence="8 9">
    <name type="scientific">Seminavis robusta</name>
    <dbReference type="NCBI Taxonomy" id="568900"/>
    <lineage>
        <taxon>Eukaryota</taxon>
        <taxon>Sar</taxon>
        <taxon>Stramenopiles</taxon>
        <taxon>Ochrophyta</taxon>
        <taxon>Bacillariophyta</taxon>
        <taxon>Bacillariophyceae</taxon>
        <taxon>Bacillariophycidae</taxon>
        <taxon>Naviculales</taxon>
        <taxon>Naviculaceae</taxon>
        <taxon>Seminavis</taxon>
    </lineage>
</organism>
<evidence type="ECO:0000256" key="2">
    <source>
        <dbReference type="ARBA" id="ARBA00022679"/>
    </source>
</evidence>
<feature type="region of interest" description="Disordered" evidence="6">
    <location>
        <begin position="85"/>
        <end position="125"/>
    </location>
</feature>
<dbReference type="GO" id="GO:0005524">
    <property type="term" value="F:ATP binding"/>
    <property type="evidence" value="ECO:0007669"/>
    <property type="project" value="UniProtKB-KW"/>
</dbReference>
<evidence type="ECO:0000313" key="9">
    <source>
        <dbReference type="Proteomes" id="UP001153069"/>
    </source>
</evidence>
<dbReference type="PANTHER" id="PTHR24349">
    <property type="entry name" value="SERINE/THREONINE-PROTEIN KINASE"/>
    <property type="match status" value="1"/>
</dbReference>
<dbReference type="InterPro" id="IPR011009">
    <property type="entry name" value="Kinase-like_dom_sf"/>
</dbReference>
<dbReference type="GO" id="GO:0004674">
    <property type="term" value="F:protein serine/threonine kinase activity"/>
    <property type="evidence" value="ECO:0007669"/>
    <property type="project" value="UniProtKB-KW"/>
</dbReference>
<keyword evidence="4 8" id="KW-0418">Kinase</keyword>
<dbReference type="AlphaFoldDB" id="A0A9N8DLU9"/>
<evidence type="ECO:0000256" key="3">
    <source>
        <dbReference type="ARBA" id="ARBA00022741"/>
    </source>
</evidence>